<feature type="transmembrane region" description="Helical" evidence="1">
    <location>
        <begin position="12"/>
        <end position="33"/>
    </location>
</feature>
<keyword evidence="1" id="KW-0812">Transmembrane</keyword>
<evidence type="ECO:0008006" key="4">
    <source>
        <dbReference type="Google" id="ProtNLM"/>
    </source>
</evidence>
<accession>A0AAV5VNN3</accession>
<feature type="non-terminal residue" evidence="2">
    <location>
        <position position="105"/>
    </location>
</feature>
<dbReference type="EMBL" id="BTSY01000003">
    <property type="protein sequence ID" value="GMT20226.1"/>
    <property type="molecule type" value="Genomic_DNA"/>
</dbReference>
<dbReference type="GO" id="GO:0016020">
    <property type="term" value="C:membrane"/>
    <property type="evidence" value="ECO:0007669"/>
    <property type="project" value="TreeGrafter"/>
</dbReference>
<proteinExistence type="predicted"/>
<evidence type="ECO:0000313" key="2">
    <source>
        <dbReference type="EMBL" id="GMT20226.1"/>
    </source>
</evidence>
<dbReference type="AlphaFoldDB" id="A0AAV5VNN3"/>
<dbReference type="GO" id="GO:0000271">
    <property type="term" value="P:polysaccharide biosynthetic process"/>
    <property type="evidence" value="ECO:0007669"/>
    <property type="project" value="TreeGrafter"/>
</dbReference>
<evidence type="ECO:0000313" key="3">
    <source>
        <dbReference type="Proteomes" id="UP001432322"/>
    </source>
</evidence>
<dbReference type="PANTHER" id="PTHR23028">
    <property type="entry name" value="ACETYLTRANSFERASE"/>
    <property type="match status" value="1"/>
</dbReference>
<sequence length="105" mass="12507">MHEKRYDIQGLRAWAVVSVVIFHFFPKLLPYGFLGVDVIKLRSAIYSLFFATNLKPQNLEEEYFLALEKANDFFTHYWSLSVEIQFYILAPFLLHLFKVKHNLFC</sequence>
<name>A0AAV5VNN3_9BILA</name>
<keyword evidence="1" id="KW-0472">Membrane</keyword>
<keyword evidence="1" id="KW-1133">Transmembrane helix</keyword>
<evidence type="ECO:0000256" key="1">
    <source>
        <dbReference type="SAM" id="Phobius"/>
    </source>
</evidence>
<reference evidence="2" key="1">
    <citation type="submission" date="2023-10" db="EMBL/GenBank/DDBJ databases">
        <title>Genome assembly of Pristionchus species.</title>
        <authorList>
            <person name="Yoshida K."/>
            <person name="Sommer R.J."/>
        </authorList>
    </citation>
    <scope>NUCLEOTIDE SEQUENCE</scope>
    <source>
        <strain evidence="2">RS5133</strain>
    </source>
</reference>
<keyword evidence="3" id="KW-1185">Reference proteome</keyword>
<organism evidence="2 3">
    <name type="scientific">Pristionchus fissidentatus</name>
    <dbReference type="NCBI Taxonomy" id="1538716"/>
    <lineage>
        <taxon>Eukaryota</taxon>
        <taxon>Metazoa</taxon>
        <taxon>Ecdysozoa</taxon>
        <taxon>Nematoda</taxon>
        <taxon>Chromadorea</taxon>
        <taxon>Rhabditida</taxon>
        <taxon>Rhabditina</taxon>
        <taxon>Diplogasteromorpha</taxon>
        <taxon>Diplogasteroidea</taxon>
        <taxon>Neodiplogasteridae</taxon>
        <taxon>Pristionchus</taxon>
    </lineage>
</organism>
<feature type="transmembrane region" description="Helical" evidence="1">
    <location>
        <begin position="77"/>
        <end position="97"/>
    </location>
</feature>
<protein>
    <recommendedName>
        <fullName evidence="4">Acyltransferase</fullName>
    </recommendedName>
</protein>
<dbReference type="Proteomes" id="UP001432322">
    <property type="component" value="Unassembled WGS sequence"/>
</dbReference>
<dbReference type="PANTHER" id="PTHR23028:SF127">
    <property type="entry name" value="ACYL_TRANSF_3 DOMAIN-CONTAINING PROTEIN-RELATED"/>
    <property type="match status" value="1"/>
</dbReference>
<comment type="caution">
    <text evidence="2">The sequence shown here is derived from an EMBL/GenBank/DDBJ whole genome shotgun (WGS) entry which is preliminary data.</text>
</comment>
<dbReference type="InterPro" id="IPR050879">
    <property type="entry name" value="Acyltransferase_3"/>
</dbReference>
<gene>
    <name evidence="2" type="ORF">PFISCL1PPCAC_11523</name>
</gene>